<reference evidence="3" key="1">
    <citation type="journal article" date="2012" name="MBio">
        <title>Comparative genome analysis of Trichophyton rubrum and related dermatophytes reveals candidate genes involved in infection.</title>
        <authorList>
            <person name="Martinez D.A."/>
            <person name="Oliver B.G."/>
            <person name="Graeser Y."/>
            <person name="Goldberg J.M."/>
            <person name="Li W."/>
            <person name="Martinez-Rossi N.M."/>
            <person name="Monod M."/>
            <person name="Shelest E."/>
            <person name="Barton R.C."/>
            <person name="Birch E."/>
            <person name="Brakhage A.A."/>
            <person name="Chen Z."/>
            <person name="Gurr S.J."/>
            <person name="Heiman D."/>
            <person name="Heitman J."/>
            <person name="Kosti I."/>
            <person name="Rossi A."/>
            <person name="Saif S."/>
            <person name="Samalova M."/>
            <person name="Saunders C.W."/>
            <person name="Shea T."/>
            <person name="Summerbell R.C."/>
            <person name="Xu J."/>
            <person name="Young S."/>
            <person name="Zeng Q."/>
            <person name="Birren B.W."/>
            <person name="Cuomo C.A."/>
            <person name="White T.C."/>
        </authorList>
    </citation>
    <scope>NUCLEOTIDE SEQUENCE [LARGE SCALE GENOMIC DNA]</scope>
    <source>
        <strain evidence="3">ATCC MYA-4606 / CBS 127.97</strain>
    </source>
</reference>
<keyword evidence="1" id="KW-0812">Transmembrane</keyword>
<gene>
    <name evidence="2" type="ORF">TEQG_05006</name>
</gene>
<feature type="transmembrane region" description="Helical" evidence="1">
    <location>
        <begin position="67"/>
        <end position="91"/>
    </location>
</feature>
<dbReference type="HOGENOM" id="CLU_1327224_0_0_1"/>
<keyword evidence="3" id="KW-1185">Reference proteome</keyword>
<dbReference type="VEuPathDB" id="FungiDB:TEQG_05006"/>
<keyword evidence="1" id="KW-1133">Transmembrane helix</keyword>
<evidence type="ECO:0000313" key="3">
    <source>
        <dbReference type="Proteomes" id="UP000009169"/>
    </source>
</evidence>
<evidence type="ECO:0000313" key="2">
    <source>
        <dbReference type="EMBL" id="EGE05999.1"/>
    </source>
</evidence>
<name>F2PVT1_TRIEC</name>
<evidence type="ECO:0000256" key="1">
    <source>
        <dbReference type="SAM" id="Phobius"/>
    </source>
</evidence>
<sequence length="207" mass="22585">MRAEQERRTGTDRHNRSKKVLRCFAGLARGFVSSASIRWSDLALGAVLNQGHSFSSLREACQRRKGCWLLCFFNALAGIVELAAGAAGAALAAAVVAGTEYIRFMATTPDFWLLVDGCWLLDLLCWPGLRCDIPTFNLVCGTRVWAQSDDYVFTSATGSRCIPLLTHHPHVMGMRALAWLALLHRPGYVDDTSSSPLSPSTTPLKSA</sequence>
<accession>F2PVT1</accession>
<organism evidence="2 3">
    <name type="scientific">Trichophyton equinum (strain ATCC MYA-4606 / CBS 127.97)</name>
    <name type="common">Horse ringworm fungus</name>
    <dbReference type="NCBI Taxonomy" id="559882"/>
    <lineage>
        <taxon>Eukaryota</taxon>
        <taxon>Fungi</taxon>
        <taxon>Dikarya</taxon>
        <taxon>Ascomycota</taxon>
        <taxon>Pezizomycotina</taxon>
        <taxon>Eurotiomycetes</taxon>
        <taxon>Eurotiomycetidae</taxon>
        <taxon>Onygenales</taxon>
        <taxon>Arthrodermataceae</taxon>
        <taxon>Trichophyton</taxon>
    </lineage>
</organism>
<dbReference type="EMBL" id="DS995743">
    <property type="protein sequence ID" value="EGE05999.1"/>
    <property type="molecule type" value="Genomic_DNA"/>
</dbReference>
<dbReference type="Proteomes" id="UP000009169">
    <property type="component" value="Unassembled WGS sequence"/>
</dbReference>
<proteinExistence type="predicted"/>
<dbReference type="AlphaFoldDB" id="F2PVT1"/>
<keyword evidence="1" id="KW-0472">Membrane</keyword>
<protein>
    <submittedName>
        <fullName evidence="2">Uncharacterized protein</fullName>
    </submittedName>
</protein>